<keyword evidence="2 4" id="KW-0238">DNA-binding</keyword>
<dbReference type="PROSITE" id="PS00658">
    <property type="entry name" value="FORK_HEAD_2"/>
    <property type="match status" value="1"/>
</dbReference>
<dbReference type="OrthoDB" id="5954824at2759"/>
<gene>
    <name evidence="7" type="ORF">M513_05422</name>
    <name evidence="6" type="ORF">M513_14028</name>
    <name evidence="9" type="ORF">M514_15267</name>
    <name evidence="8" type="ORF">M514_28383</name>
</gene>
<dbReference type="InterPro" id="IPR030456">
    <property type="entry name" value="TF_fork_head_CS_2"/>
</dbReference>
<feature type="non-terminal residue" evidence="9">
    <location>
        <position position="215"/>
    </location>
</feature>
<dbReference type="AlphaFoldDB" id="A0A085NSI5"/>
<comment type="subcellular location">
    <subcellularLocation>
        <location evidence="1 4">Nucleus</location>
    </subcellularLocation>
</comment>
<dbReference type="FunFam" id="1.10.10.10:FF:000071">
    <property type="entry name" value="Forkhead box F1"/>
    <property type="match status" value="1"/>
</dbReference>
<dbReference type="GO" id="GO:0000978">
    <property type="term" value="F:RNA polymerase II cis-regulatory region sequence-specific DNA binding"/>
    <property type="evidence" value="ECO:0007669"/>
    <property type="project" value="TreeGrafter"/>
</dbReference>
<dbReference type="Proteomes" id="UP000030758">
    <property type="component" value="Unassembled WGS sequence"/>
</dbReference>
<dbReference type="InterPro" id="IPR036388">
    <property type="entry name" value="WH-like_DNA-bd_sf"/>
</dbReference>
<dbReference type="EMBL" id="KL367477">
    <property type="protein sequence ID" value="KFD72431.1"/>
    <property type="molecule type" value="Genomic_DNA"/>
</dbReference>
<dbReference type="EMBL" id="KL363789">
    <property type="protein sequence ID" value="KFD45095.1"/>
    <property type="molecule type" value="Genomic_DNA"/>
</dbReference>
<keyword evidence="3 4" id="KW-0539">Nucleus</keyword>
<feature type="domain" description="Fork-head" evidence="5">
    <location>
        <begin position="10"/>
        <end position="104"/>
    </location>
</feature>
<evidence type="ECO:0000256" key="3">
    <source>
        <dbReference type="ARBA" id="ARBA00023242"/>
    </source>
</evidence>
<dbReference type="EMBL" id="KL367956">
    <property type="protein sequence ID" value="KFD59438.1"/>
    <property type="molecule type" value="Genomic_DNA"/>
</dbReference>
<evidence type="ECO:0000313" key="6">
    <source>
        <dbReference type="EMBL" id="KFD45095.1"/>
    </source>
</evidence>
<dbReference type="GO" id="GO:0005634">
    <property type="term" value="C:nucleus"/>
    <property type="evidence" value="ECO:0007669"/>
    <property type="project" value="UniProtKB-SubCell"/>
</dbReference>
<dbReference type="GO" id="GO:0001710">
    <property type="term" value="P:mesodermal cell fate commitment"/>
    <property type="evidence" value="ECO:0007669"/>
    <property type="project" value="UniProtKB-ARBA"/>
</dbReference>
<evidence type="ECO:0000256" key="4">
    <source>
        <dbReference type="PROSITE-ProRule" id="PRU00089"/>
    </source>
</evidence>
<dbReference type="Pfam" id="PF00250">
    <property type="entry name" value="Forkhead"/>
    <property type="match status" value="1"/>
</dbReference>
<keyword evidence="10" id="KW-1185">Reference proteome</keyword>
<evidence type="ECO:0000259" key="5">
    <source>
        <dbReference type="PROSITE" id="PS50039"/>
    </source>
</evidence>
<proteinExistence type="predicted"/>
<evidence type="ECO:0000256" key="2">
    <source>
        <dbReference type="ARBA" id="ARBA00023125"/>
    </source>
</evidence>
<dbReference type="InterPro" id="IPR018122">
    <property type="entry name" value="TF_fork_head_CS_1"/>
</dbReference>
<dbReference type="InterPro" id="IPR001766">
    <property type="entry name" value="Fork_head_dom"/>
</dbReference>
<dbReference type="SMART" id="SM00339">
    <property type="entry name" value="FH"/>
    <property type="match status" value="1"/>
</dbReference>
<evidence type="ECO:0000256" key="1">
    <source>
        <dbReference type="ARBA" id="ARBA00004123"/>
    </source>
</evidence>
<sequence>MSSNSLDDRKPPYSYIALTAMAIASSPNRMLPLSEIYNFIMKKFPFYQKDVQRWQNSLRHNLSFNDCFIKIPRRPDTPGKGAYWTLHPSCYTMFENGSLLRRRRRFRLSQVTKEALQDALASNGMSQPPVRNRNRQPDDSLPIDVLLCCQKGEALPSLLSQNHCRIDSLVPVNPVMATCVSPLAKRSIGQHPSWTKEEQLAKRKKKSFTIESLLG</sequence>
<evidence type="ECO:0000313" key="9">
    <source>
        <dbReference type="EMBL" id="KFD72431.1"/>
    </source>
</evidence>
<dbReference type="Gene3D" id="1.10.10.10">
    <property type="entry name" value="Winged helix-like DNA-binding domain superfamily/Winged helix DNA-binding domain"/>
    <property type="match status" value="1"/>
</dbReference>
<dbReference type="PANTHER" id="PTHR11829">
    <property type="entry name" value="FORKHEAD BOX PROTEIN"/>
    <property type="match status" value="1"/>
</dbReference>
<dbReference type="InterPro" id="IPR050211">
    <property type="entry name" value="FOX_domain-containing"/>
</dbReference>
<dbReference type="PROSITE" id="PS00657">
    <property type="entry name" value="FORK_HEAD_1"/>
    <property type="match status" value="1"/>
</dbReference>
<dbReference type="PROSITE" id="PS50039">
    <property type="entry name" value="FORK_HEAD_3"/>
    <property type="match status" value="1"/>
</dbReference>
<organism evidence="9">
    <name type="scientific">Trichuris suis</name>
    <name type="common">pig whipworm</name>
    <dbReference type="NCBI Taxonomy" id="68888"/>
    <lineage>
        <taxon>Eukaryota</taxon>
        <taxon>Metazoa</taxon>
        <taxon>Ecdysozoa</taxon>
        <taxon>Nematoda</taxon>
        <taxon>Enoplea</taxon>
        <taxon>Dorylaimia</taxon>
        <taxon>Trichinellida</taxon>
        <taxon>Trichuridae</taxon>
        <taxon>Trichuris</taxon>
    </lineage>
</organism>
<dbReference type="PANTHER" id="PTHR11829:SF377">
    <property type="entry name" value="FORK HEAD DOMAIN-CONTAINING PROTEIN FD4-RELATED"/>
    <property type="match status" value="1"/>
</dbReference>
<protein>
    <recommendedName>
        <fullName evidence="5">Fork-head domain-containing protein</fullName>
    </recommendedName>
</protein>
<reference evidence="9 10" key="1">
    <citation type="journal article" date="2014" name="Nat. Genet.">
        <title>Genome and transcriptome of the porcine whipworm Trichuris suis.</title>
        <authorList>
            <person name="Jex A.R."/>
            <person name="Nejsum P."/>
            <person name="Schwarz E.M."/>
            <person name="Hu L."/>
            <person name="Young N.D."/>
            <person name="Hall R.S."/>
            <person name="Korhonen P.K."/>
            <person name="Liao S."/>
            <person name="Thamsborg S."/>
            <person name="Xia J."/>
            <person name="Xu P."/>
            <person name="Wang S."/>
            <person name="Scheerlinck J.P."/>
            <person name="Hofmann A."/>
            <person name="Sternberg P.W."/>
            <person name="Wang J."/>
            <person name="Gasser R.B."/>
        </authorList>
    </citation>
    <scope>NUCLEOTIDE SEQUENCE [LARGE SCALE GENOMIC DNA]</scope>
    <source>
        <strain evidence="9">DCEP-RM93F</strain>
        <strain evidence="6">DCEP-RM93M</strain>
    </source>
</reference>
<dbReference type="CDD" id="cd20016">
    <property type="entry name" value="FH_FOXB"/>
    <property type="match status" value="1"/>
</dbReference>
<dbReference type="EMBL" id="KL363214">
    <property type="protein sequence ID" value="KFD53717.1"/>
    <property type="molecule type" value="Genomic_DNA"/>
</dbReference>
<feature type="DNA-binding region" description="Fork-head" evidence="4">
    <location>
        <begin position="10"/>
        <end position="104"/>
    </location>
</feature>
<dbReference type="InterPro" id="IPR036390">
    <property type="entry name" value="WH_DNA-bd_sf"/>
</dbReference>
<evidence type="ECO:0000313" key="10">
    <source>
        <dbReference type="Proteomes" id="UP000030764"/>
    </source>
</evidence>
<accession>A0A085NSI5</accession>
<dbReference type="Proteomes" id="UP000030764">
    <property type="component" value="Unassembled WGS sequence"/>
</dbReference>
<dbReference type="SUPFAM" id="SSF46785">
    <property type="entry name" value="Winged helix' DNA-binding domain"/>
    <property type="match status" value="1"/>
</dbReference>
<evidence type="ECO:0000313" key="8">
    <source>
        <dbReference type="EMBL" id="KFD59438.1"/>
    </source>
</evidence>
<name>A0A085NSI5_9BILA</name>
<evidence type="ECO:0000313" key="7">
    <source>
        <dbReference type="EMBL" id="KFD53717.1"/>
    </source>
</evidence>
<dbReference type="PRINTS" id="PR00053">
    <property type="entry name" value="FORKHEAD"/>
</dbReference>
<dbReference type="GO" id="GO:0000981">
    <property type="term" value="F:DNA-binding transcription factor activity, RNA polymerase II-specific"/>
    <property type="evidence" value="ECO:0007669"/>
    <property type="project" value="TreeGrafter"/>
</dbReference>